<evidence type="ECO:0000313" key="2">
    <source>
        <dbReference type="Proteomes" id="UP000619238"/>
    </source>
</evidence>
<proteinExistence type="predicted"/>
<dbReference type="RefSeq" id="WP_187560938.1">
    <property type="nucleotide sequence ID" value="NZ_JACGWS010000002.1"/>
</dbReference>
<name>A0ABR7Q6E2_9FLAO</name>
<gene>
    <name evidence="1" type="ORF">H2O64_04430</name>
</gene>
<evidence type="ECO:0000313" key="1">
    <source>
        <dbReference type="EMBL" id="MBC8753904.1"/>
    </source>
</evidence>
<reference evidence="1 2" key="1">
    <citation type="submission" date="2020-07" db="EMBL/GenBank/DDBJ databases">
        <title>Description of Kordia aestuariivivens sp. nov., isolated from a tidal flat.</title>
        <authorList>
            <person name="Park S."/>
            <person name="Yoon J.-H."/>
        </authorList>
    </citation>
    <scope>NUCLEOTIDE SEQUENCE [LARGE SCALE GENOMIC DNA]</scope>
    <source>
        <strain evidence="1 2">YSTF-M3</strain>
    </source>
</reference>
<dbReference type="Proteomes" id="UP000619238">
    <property type="component" value="Unassembled WGS sequence"/>
</dbReference>
<organism evidence="1 2">
    <name type="scientific">Kordia aestuariivivens</name>
    <dbReference type="NCBI Taxonomy" id="2759037"/>
    <lineage>
        <taxon>Bacteria</taxon>
        <taxon>Pseudomonadati</taxon>
        <taxon>Bacteroidota</taxon>
        <taxon>Flavobacteriia</taxon>
        <taxon>Flavobacteriales</taxon>
        <taxon>Flavobacteriaceae</taxon>
        <taxon>Kordia</taxon>
    </lineage>
</organism>
<dbReference type="EMBL" id="JACGWS010000002">
    <property type="protein sequence ID" value="MBC8753904.1"/>
    <property type="molecule type" value="Genomic_DNA"/>
</dbReference>
<comment type="caution">
    <text evidence="1">The sequence shown here is derived from an EMBL/GenBank/DDBJ whole genome shotgun (WGS) entry which is preliminary data.</text>
</comment>
<protein>
    <submittedName>
        <fullName evidence="1">Uncharacterized protein</fullName>
    </submittedName>
</protein>
<accession>A0ABR7Q6E2</accession>
<keyword evidence="2" id="KW-1185">Reference proteome</keyword>
<sequence length="130" mass="14320">MKEKTKSVLKEGGKVVGESVGEFSKGLSEGVENTFKININTSENITKQGISFGKITLSSASGGSDNVLNVYMIFDRDFNDTLSLKVFDNNDLEMGRSSKVIEATKGEADFYEFQFSQKTNIDSDSSIFME</sequence>